<dbReference type="SUPFAM" id="SSF48317">
    <property type="entry name" value="Acid phosphatase/Vanadium-dependent haloperoxidase"/>
    <property type="match status" value="1"/>
</dbReference>
<name>A0A3A9ZSN1_9ACTN</name>
<feature type="transmembrane region" description="Helical" evidence="1">
    <location>
        <begin position="52"/>
        <end position="72"/>
    </location>
</feature>
<comment type="caution">
    <text evidence="2">The sequence shown here is derived from an EMBL/GenBank/DDBJ whole genome shotgun (WGS) entry which is preliminary data.</text>
</comment>
<evidence type="ECO:0000313" key="3">
    <source>
        <dbReference type="Proteomes" id="UP000281726"/>
    </source>
</evidence>
<evidence type="ECO:0000256" key="1">
    <source>
        <dbReference type="SAM" id="Phobius"/>
    </source>
</evidence>
<dbReference type="RefSeq" id="WP_120724987.1">
    <property type="nucleotide sequence ID" value="NZ_RBAK01000001.1"/>
</dbReference>
<feature type="transmembrane region" description="Helical" evidence="1">
    <location>
        <begin position="23"/>
        <end position="40"/>
    </location>
</feature>
<proteinExistence type="predicted"/>
<dbReference type="AlphaFoldDB" id="A0A3A9ZSN1"/>
<feature type="transmembrane region" description="Helical" evidence="1">
    <location>
        <begin position="92"/>
        <end position="109"/>
    </location>
</feature>
<keyword evidence="1" id="KW-0812">Transmembrane</keyword>
<accession>A0A3A9ZSN1</accession>
<dbReference type="EMBL" id="RBAK01000001">
    <property type="protein sequence ID" value="RKN50974.1"/>
    <property type="molecule type" value="Genomic_DNA"/>
</dbReference>
<organism evidence="2 3">
    <name type="scientific">Micromonospora endolithica</name>
    <dbReference type="NCBI Taxonomy" id="230091"/>
    <lineage>
        <taxon>Bacteria</taxon>
        <taxon>Bacillati</taxon>
        <taxon>Actinomycetota</taxon>
        <taxon>Actinomycetes</taxon>
        <taxon>Micromonosporales</taxon>
        <taxon>Micromonosporaceae</taxon>
        <taxon>Micromonospora</taxon>
    </lineage>
</organism>
<protein>
    <submittedName>
        <fullName evidence="2">Phosphoesterase PA-phosphatase</fullName>
    </submittedName>
</protein>
<keyword evidence="1" id="KW-0472">Membrane</keyword>
<dbReference type="OrthoDB" id="4935320at2"/>
<feature type="transmembrane region" description="Helical" evidence="1">
    <location>
        <begin position="184"/>
        <end position="203"/>
    </location>
</feature>
<feature type="transmembrane region" description="Helical" evidence="1">
    <location>
        <begin position="143"/>
        <end position="172"/>
    </location>
</feature>
<keyword evidence="1" id="KW-1133">Transmembrane helix</keyword>
<evidence type="ECO:0000313" key="2">
    <source>
        <dbReference type="EMBL" id="RKN50974.1"/>
    </source>
</evidence>
<reference evidence="2 3" key="1">
    <citation type="journal article" date="2004" name="Syst. Appl. Microbiol.">
        <title>Cryptoendolithic actinomycetes from antarctic sandstone rock samples: Micromonospora endolithica sp. nov. and two isolates related to Micromonospora coerulea Jensen 1932.</title>
        <authorList>
            <person name="Hirsch P."/>
            <person name="Mevs U."/>
            <person name="Kroppenstedt R.M."/>
            <person name="Schumann P."/>
            <person name="Stackebrandt E."/>
        </authorList>
    </citation>
    <scope>NUCLEOTIDE SEQUENCE [LARGE SCALE GENOMIC DNA]</scope>
    <source>
        <strain evidence="2 3">JCM 12677</strain>
    </source>
</reference>
<dbReference type="Proteomes" id="UP000281726">
    <property type="component" value="Unassembled WGS sequence"/>
</dbReference>
<dbReference type="InterPro" id="IPR036938">
    <property type="entry name" value="PAP2/HPO_sf"/>
</dbReference>
<keyword evidence="3" id="KW-1185">Reference proteome</keyword>
<sequence>MSETIDAPAGSAADRVARAVTEVFAPAVLAAVMPVVVAVHDTAPAVGVGLGWAAVAVLFCAVVPYFVIWWGVRRGRLTDHHIGVREQRRTPLVLGLLSVLVGLAVLVLLGAPRPLVAMVVVMFGVGLMVTLVNQVWKLSVHAAVAAGSVAVLVVLFGPALVPAVALVGLVGWSRVRLADHTPGQVVAGAVAGALVAVSAFLGLT</sequence>
<feature type="transmembrane region" description="Helical" evidence="1">
    <location>
        <begin position="115"/>
        <end position="136"/>
    </location>
</feature>
<gene>
    <name evidence="2" type="ORF">D7223_04350</name>
</gene>